<dbReference type="STRING" id="80876.SAMN05421779_10968"/>
<evidence type="ECO:0008006" key="4">
    <source>
        <dbReference type="Google" id="ProtNLM"/>
    </source>
</evidence>
<evidence type="ECO:0000313" key="2">
    <source>
        <dbReference type="EMBL" id="SIT16725.1"/>
    </source>
</evidence>
<keyword evidence="3" id="KW-1185">Reference proteome</keyword>
<dbReference type="AlphaFoldDB" id="A0A1N7Q1M2"/>
<dbReference type="Proteomes" id="UP000185678">
    <property type="component" value="Unassembled WGS sequence"/>
</dbReference>
<organism evidence="2 3">
    <name type="scientific">Insolitispirillum peregrinum</name>
    <dbReference type="NCBI Taxonomy" id="80876"/>
    <lineage>
        <taxon>Bacteria</taxon>
        <taxon>Pseudomonadati</taxon>
        <taxon>Pseudomonadota</taxon>
        <taxon>Alphaproteobacteria</taxon>
        <taxon>Rhodospirillales</taxon>
        <taxon>Novispirillaceae</taxon>
        <taxon>Insolitispirillum</taxon>
    </lineage>
</organism>
<dbReference type="PROSITE" id="PS51257">
    <property type="entry name" value="PROKAR_LIPOPROTEIN"/>
    <property type="match status" value="1"/>
</dbReference>
<keyword evidence="1" id="KW-0175">Coiled coil</keyword>
<dbReference type="OrthoDB" id="5772424at2"/>
<feature type="coiled-coil region" evidence="1">
    <location>
        <begin position="53"/>
        <end position="168"/>
    </location>
</feature>
<accession>A0A1N7Q1M2</accession>
<evidence type="ECO:0000313" key="3">
    <source>
        <dbReference type="Proteomes" id="UP000185678"/>
    </source>
</evidence>
<gene>
    <name evidence="2" type="ORF">SAMN05421779_10968</name>
</gene>
<evidence type="ECO:0000256" key="1">
    <source>
        <dbReference type="SAM" id="Coils"/>
    </source>
</evidence>
<reference evidence="2 3" key="1">
    <citation type="submission" date="2017-01" db="EMBL/GenBank/DDBJ databases">
        <authorList>
            <person name="Mah S.A."/>
            <person name="Swanson W.J."/>
            <person name="Moy G.W."/>
            <person name="Vacquier V.D."/>
        </authorList>
    </citation>
    <scope>NUCLEOTIDE SEQUENCE [LARGE SCALE GENOMIC DNA]</scope>
    <source>
        <strain evidence="2 3">DSM 11589</strain>
    </source>
</reference>
<proteinExistence type="predicted"/>
<protein>
    <recommendedName>
        <fullName evidence="4">Lipoprotein</fullName>
    </recommendedName>
</protein>
<dbReference type="EMBL" id="FTOA01000009">
    <property type="protein sequence ID" value="SIT16725.1"/>
    <property type="molecule type" value="Genomic_DNA"/>
</dbReference>
<sequence>MRAHLLPLAVLLAVGVSGCTTSEDPAQGGFLSGVSNLSNGTYQNRIDERQKTLEDEQDKNLQQNRAAERLAAQSADVKAQREAAEAKYADFQKSLQASRNKLAAAQKANSKKKADVTALNRDIDSLEKKIKLLQQDTFTPDADKQKRLDDLRKEREALEREVDLLVRR</sequence>
<name>A0A1N7Q1M2_9PROT</name>
<dbReference type="RefSeq" id="WP_076401942.1">
    <property type="nucleotide sequence ID" value="NZ_FTOA01000009.1"/>
</dbReference>